<keyword evidence="2 6" id="KW-0812">Transmembrane</keyword>
<feature type="region of interest" description="Disordered" evidence="5">
    <location>
        <begin position="1"/>
        <end position="115"/>
    </location>
</feature>
<evidence type="ECO:0000256" key="3">
    <source>
        <dbReference type="ARBA" id="ARBA00022989"/>
    </source>
</evidence>
<reference evidence="7 8" key="1">
    <citation type="submission" date="2018-09" db="EMBL/GenBank/DDBJ databases">
        <title>Comparative genomics of Leucobacter spp.</title>
        <authorList>
            <person name="Reis A.C."/>
            <person name="Kolvenbach B.A."/>
            <person name="Corvini P.F.X."/>
            <person name="Nunes O.C."/>
        </authorList>
    </citation>
    <scope>NUCLEOTIDE SEQUENCE [LARGE SCALE GENOMIC DNA]</scope>
    <source>
        <strain evidence="7 8">TAN 31504</strain>
    </source>
</reference>
<name>A0ABS1SIC5_9MICO</name>
<dbReference type="EMBL" id="QYAC01000007">
    <property type="protein sequence ID" value="MBL3680314.1"/>
    <property type="molecule type" value="Genomic_DNA"/>
</dbReference>
<evidence type="ECO:0000256" key="6">
    <source>
        <dbReference type="SAM" id="Phobius"/>
    </source>
</evidence>
<dbReference type="RefSeq" id="WP_202345577.1">
    <property type="nucleotide sequence ID" value="NZ_BAAAPI010000012.1"/>
</dbReference>
<protein>
    <submittedName>
        <fullName evidence="7">DUF4870 domain-containing protein</fullName>
    </submittedName>
</protein>
<proteinExistence type="predicted"/>
<evidence type="ECO:0000256" key="4">
    <source>
        <dbReference type="ARBA" id="ARBA00023136"/>
    </source>
</evidence>
<evidence type="ECO:0000313" key="8">
    <source>
        <dbReference type="Proteomes" id="UP001645859"/>
    </source>
</evidence>
<dbReference type="InterPro" id="IPR019109">
    <property type="entry name" value="MamF_MmsF"/>
</dbReference>
<organism evidence="7 8">
    <name type="scientific">Leucobacter chromiireducens subsp. solipictus</name>
    <dbReference type="NCBI Taxonomy" id="398235"/>
    <lineage>
        <taxon>Bacteria</taxon>
        <taxon>Bacillati</taxon>
        <taxon>Actinomycetota</taxon>
        <taxon>Actinomycetes</taxon>
        <taxon>Micrococcales</taxon>
        <taxon>Microbacteriaceae</taxon>
        <taxon>Leucobacter</taxon>
    </lineage>
</organism>
<feature type="compositionally biased region" description="Low complexity" evidence="5">
    <location>
        <begin position="20"/>
        <end position="29"/>
    </location>
</feature>
<evidence type="ECO:0000256" key="1">
    <source>
        <dbReference type="ARBA" id="ARBA00004141"/>
    </source>
</evidence>
<comment type="subcellular location">
    <subcellularLocation>
        <location evidence="1">Membrane</location>
        <topology evidence="1">Multi-pass membrane protein</topology>
    </subcellularLocation>
</comment>
<accession>A0ABS1SIC5</accession>
<dbReference type="Pfam" id="PF09685">
    <property type="entry name" value="MamF_MmsF"/>
    <property type="match status" value="1"/>
</dbReference>
<keyword evidence="8" id="KW-1185">Reference proteome</keyword>
<keyword evidence="3 6" id="KW-1133">Transmembrane helix</keyword>
<evidence type="ECO:0000313" key="7">
    <source>
        <dbReference type="EMBL" id="MBL3680314.1"/>
    </source>
</evidence>
<dbReference type="Proteomes" id="UP001645859">
    <property type="component" value="Unassembled WGS sequence"/>
</dbReference>
<keyword evidence="4 6" id="KW-0472">Membrane</keyword>
<evidence type="ECO:0000256" key="5">
    <source>
        <dbReference type="SAM" id="MobiDB-lite"/>
    </source>
</evidence>
<feature type="compositionally biased region" description="Low complexity" evidence="5">
    <location>
        <begin position="58"/>
        <end position="115"/>
    </location>
</feature>
<feature type="transmembrane region" description="Helical" evidence="6">
    <location>
        <begin position="194"/>
        <end position="212"/>
    </location>
</feature>
<evidence type="ECO:0000256" key="2">
    <source>
        <dbReference type="ARBA" id="ARBA00022692"/>
    </source>
</evidence>
<feature type="compositionally biased region" description="Pro residues" evidence="5">
    <location>
        <begin position="30"/>
        <end position="57"/>
    </location>
</feature>
<comment type="caution">
    <text evidence="7">The sequence shown here is derived from an EMBL/GenBank/DDBJ whole genome shotgun (WGS) entry which is preliminary data.</text>
</comment>
<sequence>MTTLPPEGQDSQPAGDESTPAVPAAAEPAPQLPEQPPVAPAAPAAPAPPAPPVPPQHTTPQAPQYTAPQQPSAAPQAPQYAAPQQPHVQPPQYAAPPAAGAYQTPPPGGYQAPPAGYQQPVADPVSNITLNYWLSVFFTWIPALIFFIVEKDKGNQQAYVYHRDNLNFSLLRIGVVLASWILGAIPVIGGLFAVVLGIGSLVLFIFHIIAAAKAPEAFRRGEQPGFIFNLPLVK</sequence>
<gene>
    <name evidence="7" type="ORF">D3230_13605</name>
</gene>
<feature type="transmembrane region" description="Helical" evidence="6">
    <location>
        <begin position="170"/>
        <end position="188"/>
    </location>
</feature>
<feature type="transmembrane region" description="Helical" evidence="6">
    <location>
        <begin position="130"/>
        <end position="149"/>
    </location>
</feature>